<dbReference type="InParanoid" id="D9QIS6"/>
<dbReference type="Proteomes" id="UP000002696">
    <property type="component" value="Chromosome"/>
</dbReference>
<dbReference type="PROSITE" id="PS51379">
    <property type="entry name" value="4FE4S_FER_2"/>
    <property type="match status" value="1"/>
</dbReference>
<feature type="transmembrane region" description="Helical" evidence="7">
    <location>
        <begin position="357"/>
        <end position="375"/>
    </location>
</feature>
<dbReference type="Pfam" id="PF11614">
    <property type="entry name" value="FixG_C"/>
    <property type="match status" value="1"/>
</dbReference>
<dbReference type="STRING" id="633149.Bresu_2099"/>
<dbReference type="PANTHER" id="PTHR30176">
    <property type="entry name" value="FERREDOXIN-TYPE PROTEIN NAPH"/>
    <property type="match status" value="1"/>
</dbReference>
<evidence type="ECO:0000256" key="3">
    <source>
        <dbReference type="ARBA" id="ARBA00022723"/>
    </source>
</evidence>
<keyword evidence="2" id="KW-0004">4Fe-4S</keyword>
<keyword evidence="4" id="KW-0249">Electron transport</keyword>
<dbReference type="KEGG" id="bsb:Bresu_2099"/>
<dbReference type="InterPro" id="IPR014116">
    <property type="entry name" value="Cyt_c_oxidase_cbb3_FixG"/>
</dbReference>
<dbReference type="Gene3D" id="2.60.40.10">
    <property type="entry name" value="Immunoglobulins"/>
    <property type="match status" value="1"/>
</dbReference>
<keyword evidence="10" id="KW-1185">Reference proteome</keyword>
<dbReference type="HOGENOM" id="CLU_032118_0_0_5"/>
<evidence type="ECO:0000313" key="9">
    <source>
        <dbReference type="EMBL" id="ADL01409.1"/>
    </source>
</evidence>
<evidence type="ECO:0000259" key="8">
    <source>
        <dbReference type="PROSITE" id="PS51379"/>
    </source>
</evidence>
<sequence>MTIIIDRTREKPASVGPVSVAERQREKARPKGLYQARVPIYPKLVHGPWRWLKWVLLIVMLAIYYITPWIRWERPGALPDQAVLVDFEGGRFYFFMIQLWPQEVYFITGLLVMAALALFLVTALFGRLWCGYACPQTVWTDLYIHVERLFEGDRNARMRLDAAPTSFNKLWRKVGKHAVWIGIAFGTGGAWIFYFHDAPQLIRNFWVGTAPMTAYVSCAILTFTTYVFAGHMREQVCTYMCPWPRIQGAMLDDQSFQVTYRADRGEPRGPHKKTESWTGRGDCIDCNQCVVACPMGIDIRNGAQLECINCGLCIDACDEIMDKVERPRGLIAYDTDAAVAARCGGQKPKHNLIRPRTLYYAGALVVVSGLMIQGFRTREAIGVHALRDRNPAYVQLQDGSVRNGYTLKLANHGFETAAVEIRYAGVPGAVLTDPGHPGAGPLIVDLAPNVVTSMRLFVTVPTAYADAAAEDDDETGGDDDLARQDARFEIVSGDRTRVVDTAFDYGSSDR</sequence>
<accession>D9QIS6</accession>
<evidence type="ECO:0000256" key="1">
    <source>
        <dbReference type="ARBA" id="ARBA00022448"/>
    </source>
</evidence>
<evidence type="ECO:0000256" key="5">
    <source>
        <dbReference type="ARBA" id="ARBA00023004"/>
    </source>
</evidence>
<dbReference type="EMBL" id="CP002102">
    <property type="protein sequence ID" value="ADL01409.1"/>
    <property type="molecule type" value="Genomic_DNA"/>
</dbReference>
<feature type="transmembrane region" description="Helical" evidence="7">
    <location>
        <begin position="51"/>
        <end position="70"/>
    </location>
</feature>
<dbReference type="SUPFAM" id="SSF54862">
    <property type="entry name" value="4Fe-4S ferredoxins"/>
    <property type="match status" value="1"/>
</dbReference>
<evidence type="ECO:0000256" key="4">
    <source>
        <dbReference type="ARBA" id="ARBA00022982"/>
    </source>
</evidence>
<gene>
    <name evidence="9" type="ordered locus">Bresu_2099</name>
</gene>
<keyword evidence="1" id="KW-0813">Transport</keyword>
<name>D9QIS6_BRESC</name>
<dbReference type="PANTHER" id="PTHR30176:SF3">
    <property type="entry name" value="FERREDOXIN-TYPE PROTEIN NAPH"/>
    <property type="match status" value="1"/>
</dbReference>
<feature type="transmembrane region" description="Helical" evidence="7">
    <location>
        <begin position="208"/>
        <end position="229"/>
    </location>
</feature>
<organism evidence="9 10">
    <name type="scientific">Brevundimonas subvibrioides (strain ATCC 15264 / DSM 4735 / LMG 14903 / NBRC 16000 / CB 81)</name>
    <name type="common">Caulobacter subvibrioides</name>
    <dbReference type="NCBI Taxonomy" id="633149"/>
    <lineage>
        <taxon>Bacteria</taxon>
        <taxon>Pseudomonadati</taxon>
        <taxon>Pseudomonadota</taxon>
        <taxon>Alphaproteobacteria</taxon>
        <taxon>Caulobacterales</taxon>
        <taxon>Caulobacteraceae</taxon>
        <taxon>Brevundimonas</taxon>
    </lineage>
</organism>
<evidence type="ECO:0000256" key="6">
    <source>
        <dbReference type="ARBA" id="ARBA00023014"/>
    </source>
</evidence>
<dbReference type="PROSITE" id="PS00198">
    <property type="entry name" value="4FE4S_FER_1"/>
    <property type="match status" value="1"/>
</dbReference>
<protein>
    <submittedName>
        <fullName evidence="9">Cytochrome c oxidase accessory protein CcoG</fullName>
    </submittedName>
</protein>
<dbReference type="InterPro" id="IPR017896">
    <property type="entry name" value="4Fe4S_Fe-S-bd"/>
</dbReference>
<dbReference type="InterPro" id="IPR032879">
    <property type="entry name" value="FixG_C"/>
</dbReference>
<dbReference type="OrthoDB" id="9811700at2"/>
<keyword evidence="7" id="KW-1133">Transmembrane helix</keyword>
<feature type="domain" description="4Fe-4S ferredoxin-type" evidence="8">
    <location>
        <begin position="274"/>
        <end position="302"/>
    </location>
</feature>
<dbReference type="InterPro" id="IPR051684">
    <property type="entry name" value="Electron_Trans/Redox"/>
</dbReference>
<dbReference type="Pfam" id="PF13746">
    <property type="entry name" value="Fer4_18"/>
    <property type="match status" value="1"/>
</dbReference>
<dbReference type="BioCyc" id="BSUB633149:G1GM8-2096-MONOMER"/>
<dbReference type="eggNOG" id="COG0348">
    <property type="taxonomic scope" value="Bacteria"/>
</dbReference>
<keyword evidence="7" id="KW-0472">Membrane</keyword>
<keyword evidence="5" id="KW-0408">Iron</keyword>
<dbReference type="InterPro" id="IPR017900">
    <property type="entry name" value="4Fe4S_Fe_S_CS"/>
</dbReference>
<dbReference type="GO" id="GO:0005886">
    <property type="term" value="C:plasma membrane"/>
    <property type="evidence" value="ECO:0007669"/>
    <property type="project" value="TreeGrafter"/>
</dbReference>
<dbReference type="Pfam" id="PF12801">
    <property type="entry name" value="Fer4_5"/>
    <property type="match status" value="1"/>
</dbReference>
<evidence type="ECO:0000313" key="10">
    <source>
        <dbReference type="Proteomes" id="UP000002696"/>
    </source>
</evidence>
<reference evidence="10" key="1">
    <citation type="journal article" date="2011" name="J. Bacteriol.">
        <title>Genome sequences of eight morphologically diverse alphaproteobacteria.</title>
        <authorList>
            <consortium name="US DOE Joint Genome Institute"/>
            <person name="Brown P.J."/>
            <person name="Kysela D.T."/>
            <person name="Buechlein A."/>
            <person name="Hemmerich C."/>
            <person name="Brun Y.V."/>
        </authorList>
    </citation>
    <scope>NUCLEOTIDE SEQUENCE [LARGE SCALE GENOMIC DNA]</scope>
    <source>
        <strain evidence="10">ATCC 15264 / DSM 4735 / LMG 14903 / NBRC 16000 / CB 81</strain>
    </source>
</reference>
<evidence type="ECO:0000256" key="7">
    <source>
        <dbReference type="SAM" id="Phobius"/>
    </source>
</evidence>
<feature type="transmembrane region" description="Helical" evidence="7">
    <location>
        <begin position="104"/>
        <end position="125"/>
    </location>
</feature>
<keyword evidence="3" id="KW-0479">Metal-binding</keyword>
<dbReference type="AlphaFoldDB" id="D9QIS6"/>
<feature type="transmembrane region" description="Helical" evidence="7">
    <location>
        <begin position="178"/>
        <end position="196"/>
    </location>
</feature>
<dbReference type="GO" id="GO:0046872">
    <property type="term" value="F:metal ion binding"/>
    <property type="evidence" value="ECO:0007669"/>
    <property type="project" value="UniProtKB-KW"/>
</dbReference>
<proteinExistence type="predicted"/>
<evidence type="ECO:0000256" key="2">
    <source>
        <dbReference type="ARBA" id="ARBA00022485"/>
    </source>
</evidence>
<dbReference type="NCBIfam" id="TIGR02745">
    <property type="entry name" value="ccoG_rdxA_fixG"/>
    <property type="match status" value="1"/>
</dbReference>
<dbReference type="RefSeq" id="WP_013269510.1">
    <property type="nucleotide sequence ID" value="NC_014375.1"/>
</dbReference>
<keyword evidence="7" id="KW-0812">Transmembrane</keyword>
<keyword evidence="6" id="KW-0411">Iron-sulfur</keyword>
<dbReference type="GO" id="GO:0051539">
    <property type="term" value="F:4 iron, 4 sulfur cluster binding"/>
    <property type="evidence" value="ECO:0007669"/>
    <property type="project" value="UniProtKB-KW"/>
</dbReference>
<dbReference type="InterPro" id="IPR013783">
    <property type="entry name" value="Ig-like_fold"/>
</dbReference>